<dbReference type="SUPFAM" id="SSF51430">
    <property type="entry name" value="NAD(P)-linked oxidoreductase"/>
    <property type="match status" value="1"/>
</dbReference>
<keyword evidence="4" id="KW-1185">Reference proteome</keyword>
<dbReference type="PANTHER" id="PTHR43364:SF4">
    <property type="entry name" value="NAD(P)-LINKED OXIDOREDUCTASE SUPERFAMILY PROTEIN"/>
    <property type="match status" value="1"/>
</dbReference>
<name>A0A1B8GY57_9PEZI</name>
<dbReference type="Pfam" id="PF00248">
    <property type="entry name" value="Aldo_ket_red"/>
    <property type="match status" value="1"/>
</dbReference>
<sequence>MPLIPPSPTPHAVLGLLTFGPDPTGGARITSLPAFTTILDVYQSRGYHEVDTARTYGNGTQEAFTRAAGWKERGLTLATKSLPETHHGHSAANLPGKVEESLRELGTECVDIFYLHTADRSVPFPETLEAVDKLHKAGKFVRFGLSNFAAFEVAEIVVTCQMRGWVRPTIYQGMYNALTRGAEAELFPALRRYGLAFYAYNPLAAGIFSGKYVSEAERPEEGRFSDVDGKRGERYRERYFRRGVFEALGGVRGVVEGEGLTLVEVAIRWIVHHSGLEIVGGGKDAVVLGVSSLAQLEQNLDAMEAGPLPEVVVKALDEAWRGVRAESSDYWIGKLEYDYDTRKALLDV</sequence>
<dbReference type="InterPro" id="IPR050523">
    <property type="entry name" value="AKR_Detox_Biosynth"/>
</dbReference>
<dbReference type="CDD" id="cd19075">
    <property type="entry name" value="AKR_AKR7A1-5"/>
    <property type="match status" value="1"/>
</dbReference>
<evidence type="ECO:0000313" key="4">
    <source>
        <dbReference type="Proteomes" id="UP000091956"/>
    </source>
</evidence>
<dbReference type="STRING" id="342668.A0A1B8GY57"/>
<reference evidence="3 4" key="1">
    <citation type="submission" date="2016-03" db="EMBL/GenBank/DDBJ databases">
        <title>Comparative genomics of Pseudogymnoascus destructans, the fungus causing white-nose syndrome of bats.</title>
        <authorList>
            <person name="Palmer J.M."/>
            <person name="Drees K.P."/>
            <person name="Foster J.T."/>
            <person name="Lindner D.L."/>
        </authorList>
    </citation>
    <scope>NUCLEOTIDE SEQUENCE [LARGE SCALE GENOMIC DNA]</scope>
    <source>
        <strain evidence="3 4">UAMH 10579</strain>
    </source>
</reference>
<dbReference type="GO" id="GO:0016491">
    <property type="term" value="F:oxidoreductase activity"/>
    <property type="evidence" value="ECO:0007669"/>
    <property type="project" value="UniProtKB-KW"/>
</dbReference>
<protein>
    <recommendedName>
        <fullName evidence="2">NADP-dependent oxidoreductase domain-containing protein</fullName>
    </recommendedName>
</protein>
<dbReference type="EMBL" id="KV460208">
    <property type="protein sequence ID" value="OBU00768.2"/>
    <property type="molecule type" value="Genomic_DNA"/>
</dbReference>
<dbReference type="Proteomes" id="UP000091956">
    <property type="component" value="Unassembled WGS sequence"/>
</dbReference>
<feature type="domain" description="NADP-dependent oxidoreductase" evidence="2">
    <location>
        <begin position="32"/>
        <end position="320"/>
    </location>
</feature>
<reference evidence="4" key="2">
    <citation type="journal article" date="2018" name="Nat. Commun.">
        <title>Extreme sensitivity to ultraviolet light in the fungal pathogen causing white-nose syndrome of bats.</title>
        <authorList>
            <person name="Palmer J.M."/>
            <person name="Drees K.P."/>
            <person name="Foster J.T."/>
            <person name="Lindner D.L."/>
        </authorList>
    </citation>
    <scope>NUCLEOTIDE SEQUENCE [LARGE SCALE GENOMIC DNA]</scope>
    <source>
        <strain evidence="4">UAMH 10579</strain>
    </source>
</reference>
<evidence type="ECO:0000256" key="1">
    <source>
        <dbReference type="ARBA" id="ARBA00023002"/>
    </source>
</evidence>
<accession>A0A1B8GY57</accession>
<dbReference type="AlphaFoldDB" id="A0A1B8GY57"/>
<dbReference type="InterPro" id="IPR023210">
    <property type="entry name" value="NADP_OxRdtase_dom"/>
</dbReference>
<dbReference type="Gene3D" id="3.20.20.100">
    <property type="entry name" value="NADP-dependent oxidoreductase domain"/>
    <property type="match status" value="1"/>
</dbReference>
<keyword evidence="1" id="KW-0560">Oxidoreductase</keyword>
<gene>
    <name evidence="3" type="ORF">VE01_01232</name>
</gene>
<dbReference type="InterPro" id="IPR020471">
    <property type="entry name" value="AKR"/>
</dbReference>
<organism evidence="3 4">
    <name type="scientific">Pseudogymnoascus verrucosus</name>
    <dbReference type="NCBI Taxonomy" id="342668"/>
    <lineage>
        <taxon>Eukaryota</taxon>
        <taxon>Fungi</taxon>
        <taxon>Dikarya</taxon>
        <taxon>Ascomycota</taxon>
        <taxon>Pezizomycotina</taxon>
        <taxon>Leotiomycetes</taxon>
        <taxon>Thelebolales</taxon>
        <taxon>Thelebolaceae</taxon>
        <taxon>Pseudogymnoascus</taxon>
    </lineage>
</organism>
<evidence type="ECO:0000313" key="3">
    <source>
        <dbReference type="EMBL" id="OBU00768.2"/>
    </source>
</evidence>
<dbReference type="RefSeq" id="XP_059320060.1">
    <property type="nucleotide sequence ID" value="XM_059463339.1"/>
</dbReference>
<dbReference type="InterPro" id="IPR036812">
    <property type="entry name" value="NAD(P)_OxRdtase_dom_sf"/>
</dbReference>
<evidence type="ECO:0000259" key="2">
    <source>
        <dbReference type="Pfam" id="PF00248"/>
    </source>
</evidence>
<dbReference type="PANTHER" id="PTHR43364">
    <property type="entry name" value="NADH-SPECIFIC METHYLGLYOXAL REDUCTASE-RELATED"/>
    <property type="match status" value="1"/>
</dbReference>
<dbReference type="GeneID" id="28834618"/>
<proteinExistence type="predicted"/>
<dbReference type="PRINTS" id="PR00069">
    <property type="entry name" value="ALDKETRDTASE"/>
</dbReference>